<name>A0ABU7W2K4_9FLAO</name>
<protein>
    <recommendedName>
        <fullName evidence="4">Lipoprotein</fullName>
    </recommendedName>
</protein>
<proteinExistence type="predicted"/>
<comment type="caution">
    <text evidence="2">The sequence shown here is derived from an EMBL/GenBank/DDBJ whole genome shotgun (WGS) entry which is preliminary data.</text>
</comment>
<gene>
    <name evidence="2" type="ORF">V1468_03005</name>
</gene>
<sequence length="186" mass="20473">MKKTLNLSFRACRGISLLLSFLLLSATSCNNDDNNCQGIDCLPPATQTGEGTFGCLVNGEPFVDNSGFFNCFYQLVDGEYFFGITAQDSGNEYTQIDIGSLNSSIETDTQLQLKERENGNFYGLLSFDCICPQGMTNSDEPGTLEITKLDLTNNIVSGIFNFTVINPDTGETFEITEGRFDSFFTQ</sequence>
<keyword evidence="1" id="KW-0732">Signal</keyword>
<dbReference type="Proteomes" id="UP001356704">
    <property type="component" value="Unassembled WGS sequence"/>
</dbReference>
<keyword evidence="3" id="KW-1185">Reference proteome</keyword>
<feature type="signal peptide" evidence="1">
    <location>
        <begin position="1"/>
        <end position="31"/>
    </location>
</feature>
<evidence type="ECO:0008006" key="4">
    <source>
        <dbReference type="Google" id="ProtNLM"/>
    </source>
</evidence>
<accession>A0ABU7W2K4</accession>
<feature type="chain" id="PRO_5045530580" description="Lipoprotein" evidence="1">
    <location>
        <begin position="32"/>
        <end position="186"/>
    </location>
</feature>
<dbReference type="RefSeq" id="WP_331808771.1">
    <property type="nucleotide sequence ID" value="NZ_JAZHOU010000001.1"/>
</dbReference>
<reference evidence="2 3" key="1">
    <citation type="submission" date="2024-02" db="EMBL/GenBank/DDBJ databases">
        <title>Winogradskyella poriferorum JCM 12885.</title>
        <authorList>
            <person name="Zhang D.-F."/>
            <person name="Fu Z.-Y."/>
        </authorList>
    </citation>
    <scope>NUCLEOTIDE SEQUENCE [LARGE SCALE GENOMIC DNA]</scope>
    <source>
        <strain evidence="2 3">JCM 12885</strain>
    </source>
</reference>
<evidence type="ECO:0000313" key="3">
    <source>
        <dbReference type="Proteomes" id="UP001356704"/>
    </source>
</evidence>
<evidence type="ECO:0000256" key="1">
    <source>
        <dbReference type="SAM" id="SignalP"/>
    </source>
</evidence>
<dbReference type="EMBL" id="JAZHOU010000001">
    <property type="protein sequence ID" value="MEF3077962.1"/>
    <property type="molecule type" value="Genomic_DNA"/>
</dbReference>
<organism evidence="2 3">
    <name type="scientific">Winogradskyella poriferorum</name>
    <dbReference type="NCBI Taxonomy" id="307627"/>
    <lineage>
        <taxon>Bacteria</taxon>
        <taxon>Pseudomonadati</taxon>
        <taxon>Bacteroidota</taxon>
        <taxon>Flavobacteriia</taxon>
        <taxon>Flavobacteriales</taxon>
        <taxon>Flavobacteriaceae</taxon>
        <taxon>Winogradskyella</taxon>
    </lineage>
</organism>
<dbReference type="PROSITE" id="PS51257">
    <property type="entry name" value="PROKAR_LIPOPROTEIN"/>
    <property type="match status" value="1"/>
</dbReference>
<evidence type="ECO:0000313" key="2">
    <source>
        <dbReference type="EMBL" id="MEF3077962.1"/>
    </source>
</evidence>